<comment type="similarity">
    <text evidence="1 3">Belongs to the short-chain dehydrogenases/reductases (SDR) family.</text>
</comment>
<dbReference type="GO" id="GO:0016491">
    <property type="term" value="F:oxidoreductase activity"/>
    <property type="evidence" value="ECO:0007669"/>
    <property type="project" value="UniProtKB-KW"/>
</dbReference>
<dbReference type="EMBL" id="DYZF01000022">
    <property type="protein sequence ID" value="HJE50518.1"/>
    <property type="molecule type" value="Genomic_DNA"/>
</dbReference>
<keyword evidence="2" id="KW-0560">Oxidoreductase</keyword>
<evidence type="ECO:0000313" key="5">
    <source>
        <dbReference type="Proteomes" id="UP000712713"/>
    </source>
</evidence>
<comment type="caution">
    <text evidence="4">The sequence shown here is derived from an EMBL/GenBank/DDBJ whole genome shotgun (WGS) entry which is preliminary data.</text>
</comment>
<dbReference type="PIRSF" id="PIRSF000126">
    <property type="entry name" value="11-beta-HSD1"/>
    <property type="match status" value="1"/>
</dbReference>
<dbReference type="SUPFAM" id="SSF51735">
    <property type="entry name" value="NAD(P)-binding Rossmann-fold domains"/>
    <property type="match status" value="1"/>
</dbReference>
<dbReference type="AlphaFoldDB" id="A0A921EL30"/>
<reference evidence="4" key="1">
    <citation type="journal article" date="2021" name="PeerJ">
        <title>Extensive microbial diversity within the chicken gut microbiome revealed by metagenomics and culture.</title>
        <authorList>
            <person name="Gilroy R."/>
            <person name="Ravi A."/>
            <person name="Getino M."/>
            <person name="Pursley I."/>
            <person name="Horton D.L."/>
            <person name="Alikhan N.F."/>
            <person name="Baker D."/>
            <person name="Gharbi K."/>
            <person name="Hall N."/>
            <person name="Watson M."/>
            <person name="Adriaenssens E.M."/>
            <person name="Foster-Nyarko E."/>
            <person name="Jarju S."/>
            <person name="Secka A."/>
            <person name="Antonio M."/>
            <person name="Oren A."/>
            <person name="Chaudhuri R.R."/>
            <person name="La Ragione R."/>
            <person name="Hildebrand F."/>
            <person name="Pallen M.J."/>
        </authorList>
    </citation>
    <scope>NUCLEOTIDE SEQUENCE</scope>
    <source>
        <strain evidence="4">ChiGjej3B3-7470</strain>
    </source>
</reference>
<dbReference type="Gene3D" id="3.40.50.720">
    <property type="entry name" value="NAD(P)-binding Rossmann-like Domain"/>
    <property type="match status" value="1"/>
</dbReference>
<dbReference type="Proteomes" id="UP000712713">
    <property type="component" value="Unassembled WGS sequence"/>
</dbReference>
<sequence length="252" mass="27196">MSNSWAVVTGASSGLGVAYARRLARDGINVVLVARRADKLAVVAEELQRLGVQTKVVPADLTLREARARVVDACRDLDVSYLINNAGIGVIGEFLDTDAREVSNQVELNITALTELTHAIVPCMVRRGSGAVVNVASTAAFQPMPTFSVYAASKSYVVRFTVALWEELRRTGVRAIAICPGPTDTEFFANAGDDSVMSQRRTPEQVVDTTWAGLKAHRPLIVDGTVNKGLAFVTRFAPVELQAIIARQYATH</sequence>
<evidence type="ECO:0000256" key="2">
    <source>
        <dbReference type="ARBA" id="ARBA00023002"/>
    </source>
</evidence>
<reference evidence="4" key="2">
    <citation type="submission" date="2021-09" db="EMBL/GenBank/DDBJ databases">
        <authorList>
            <person name="Gilroy R."/>
        </authorList>
    </citation>
    <scope>NUCLEOTIDE SEQUENCE</scope>
    <source>
        <strain evidence="4">ChiGjej3B3-7470</strain>
    </source>
</reference>
<evidence type="ECO:0000313" key="4">
    <source>
        <dbReference type="EMBL" id="HJE50518.1"/>
    </source>
</evidence>
<gene>
    <name evidence="4" type="ORF">K8V15_00790</name>
</gene>
<dbReference type="Pfam" id="PF00106">
    <property type="entry name" value="adh_short"/>
    <property type="match status" value="1"/>
</dbReference>
<dbReference type="PANTHER" id="PTHR43899:SF13">
    <property type="entry name" value="RH59310P"/>
    <property type="match status" value="1"/>
</dbReference>
<dbReference type="InterPro" id="IPR036291">
    <property type="entry name" value="NAD(P)-bd_dom_sf"/>
</dbReference>
<organism evidence="4 5">
    <name type="scientific">Tessaracoccus flavescens</name>
    <dbReference type="NCBI Taxonomy" id="399497"/>
    <lineage>
        <taxon>Bacteria</taxon>
        <taxon>Bacillati</taxon>
        <taxon>Actinomycetota</taxon>
        <taxon>Actinomycetes</taxon>
        <taxon>Propionibacteriales</taxon>
        <taxon>Propionibacteriaceae</taxon>
        <taxon>Tessaracoccus</taxon>
    </lineage>
</organism>
<name>A0A921EL30_9ACTN</name>
<dbReference type="InterPro" id="IPR051019">
    <property type="entry name" value="VLCFA-Steroid_DH"/>
</dbReference>
<protein>
    <submittedName>
        <fullName evidence="4">SDR family oxidoreductase</fullName>
    </submittedName>
</protein>
<evidence type="ECO:0000256" key="1">
    <source>
        <dbReference type="ARBA" id="ARBA00006484"/>
    </source>
</evidence>
<dbReference type="InterPro" id="IPR002347">
    <property type="entry name" value="SDR_fam"/>
</dbReference>
<dbReference type="PANTHER" id="PTHR43899">
    <property type="entry name" value="RH59310P"/>
    <property type="match status" value="1"/>
</dbReference>
<dbReference type="PRINTS" id="PR00080">
    <property type="entry name" value="SDRFAMILY"/>
</dbReference>
<dbReference type="PRINTS" id="PR00081">
    <property type="entry name" value="GDHRDH"/>
</dbReference>
<accession>A0A921EL30</accession>
<proteinExistence type="inferred from homology"/>
<evidence type="ECO:0000256" key="3">
    <source>
        <dbReference type="RuleBase" id="RU000363"/>
    </source>
</evidence>